<proteinExistence type="predicted"/>
<gene>
    <name evidence="1" type="ORF">GCM10022389_01110</name>
</gene>
<organism evidence="1 2">
    <name type="scientific">Flavobacterium cheonanense</name>
    <dbReference type="NCBI Taxonomy" id="706183"/>
    <lineage>
        <taxon>Bacteria</taxon>
        <taxon>Pseudomonadati</taxon>
        <taxon>Bacteroidota</taxon>
        <taxon>Flavobacteriia</taxon>
        <taxon>Flavobacteriales</taxon>
        <taxon>Flavobacteriaceae</taxon>
        <taxon>Flavobacterium</taxon>
    </lineage>
</organism>
<comment type="caution">
    <text evidence="1">The sequence shown here is derived from an EMBL/GenBank/DDBJ whole genome shotgun (WGS) entry which is preliminary data.</text>
</comment>
<keyword evidence="2" id="KW-1185">Reference proteome</keyword>
<reference evidence="2" key="1">
    <citation type="journal article" date="2019" name="Int. J. Syst. Evol. Microbiol.">
        <title>The Global Catalogue of Microorganisms (GCM) 10K type strain sequencing project: providing services to taxonomists for standard genome sequencing and annotation.</title>
        <authorList>
            <consortium name="The Broad Institute Genomics Platform"/>
            <consortium name="The Broad Institute Genome Sequencing Center for Infectious Disease"/>
            <person name="Wu L."/>
            <person name="Ma J."/>
        </authorList>
    </citation>
    <scope>NUCLEOTIDE SEQUENCE [LARGE SCALE GENOMIC DNA]</scope>
    <source>
        <strain evidence="2">JCM 17069</strain>
    </source>
</reference>
<dbReference type="RefSeq" id="WP_344814898.1">
    <property type="nucleotide sequence ID" value="NZ_BAABCT010000001.1"/>
</dbReference>
<name>A0ABP7V6G6_9FLAO</name>
<dbReference type="Proteomes" id="UP001500367">
    <property type="component" value="Unassembled WGS sequence"/>
</dbReference>
<evidence type="ECO:0000313" key="1">
    <source>
        <dbReference type="EMBL" id="GAA4060569.1"/>
    </source>
</evidence>
<dbReference type="EMBL" id="BAABCT010000001">
    <property type="protein sequence ID" value="GAA4060569.1"/>
    <property type="molecule type" value="Genomic_DNA"/>
</dbReference>
<accession>A0ABP7V6G6</accession>
<protein>
    <submittedName>
        <fullName evidence="1">Uncharacterized protein</fullName>
    </submittedName>
</protein>
<sequence>MSQIDHIFYVNDVENVEYLTVNFCIDNKGKTSSVNIVPNKTTYKNENIINQVIEYRKGIEYYPDSNMNNNCYDYTFTFLNIKYQTETLDSNELEKCKNFKKGVYKYNNTIHPNTIIERTEEFQIEKTGKDFIKFKIDWLTPNKYILTYFEVSDKEYDYLLGEKIEVEIIKIINDNEYLYFSNLLNRTYTSMIITKTN</sequence>
<evidence type="ECO:0000313" key="2">
    <source>
        <dbReference type="Proteomes" id="UP001500367"/>
    </source>
</evidence>